<gene>
    <name evidence="3" type="ORF">NFG58_19100</name>
</gene>
<dbReference type="AlphaFoldDB" id="A0AAU7KH09"/>
<feature type="domain" description="Lysozyme inhibitor LprI-like N-terminal" evidence="2">
    <location>
        <begin position="79"/>
        <end position="182"/>
    </location>
</feature>
<feature type="signal peptide" evidence="1">
    <location>
        <begin position="1"/>
        <end position="21"/>
    </location>
</feature>
<name>A0AAU7KH09_9GAMM</name>
<dbReference type="EMBL" id="CP098827">
    <property type="protein sequence ID" value="XBO70689.1"/>
    <property type="molecule type" value="Genomic_DNA"/>
</dbReference>
<evidence type="ECO:0000259" key="2">
    <source>
        <dbReference type="Pfam" id="PF07007"/>
    </source>
</evidence>
<feature type="chain" id="PRO_5043817767" evidence="1">
    <location>
        <begin position="22"/>
        <end position="191"/>
    </location>
</feature>
<reference evidence="3" key="1">
    <citation type="submission" date="2022-06" db="EMBL/GenBank/DDBJ databases">
        <title>A novel DMS-producing enzyme.</title>
        <authorList>
            <person name="Zhang Y."/>
        </authorList>
    </citation>
    <scope>NUCLEOTIDE SEQUENCE</scope>
    <source>
        <strain evidence="3">RT37</strain>
    </source>
</reference>
<accession>A0AAU7KH09</accession>
<proteinExistence type="predicted"/>
<sequence>MQRTWQRLLSMLVLSPVIAVAQTPGDPEEAGKEAAQASSLAEVGGSAAPTVAAAEVRDCFVQMGQGAVGDCIGLAADACQQTPGGATTLGIVDCLAQETRVWDELLNAQYQELRALMREQDEGNPDVGISRVDALRDVQRAWITFRDAECGYAYARYQDGTIRSVVAAACQLEQTAQRALTLKGILHESSL</sequence>
<organism evidence="3">
    <name type="scientific">Halomonas sp. RT37</name>
    <dbReference type="NCBI Taxonomy" id="2950872"/>
    <lineage>
        <taxon>Bacteria</taxon>
        <taxon>Pseudomonadati</taxon>
        <taxon>Pseudomonadota</taxon>
        <taxon>Gammaproteobacteria</taxon>
        <taxon>Oceanospirillales</taxon>
        <taxon>Halomonadaceae</taxon>
        <taxon>Halomonas</taxon>
    </lineage>
</organism>
<evidence type="ECO:0000313" key="3">
    <source>
        <dbReference type="EMBL" id="XBO70689.1"/>
    </source>
</evidence>
<evidence type="ECO:0000256" key="1">
    <source>
        <dbReference type="SAM" id="SignalP"/>
    </source>
</evidence>
<dbReference type="PANTHER" id="PTHR39176">
    <property type="entry name" value="PERIPLASMIC PROTEIN-RELATED"/>
    <property type="match status" value="1"/>
</dbReference>
<dbReference type="PANTHER" id="PTHR39176:SF1">
    <property type="entry name" value="PERIPLASMIC PROTEIN"/>
    <property type="match status" value="1"/>
</dbReference>
<dbReference type="InterPro" id="IPR009739">
    <property type="entry name" value="LprI-like_N"/>
</dbReference>
<keyword evidence="1" id="KW-0732">Signal</keyword>
<dbReference type="RefSeq" id="WP_108133881.1">
    <property type="nucleotide sequence ID" value="NZ_CP098827.1"/>
</dbReference>
<protein>
    <submittedName>
        <fullName evidence="3">DUF1311 domain-containing protein</fullName>
    </submittedName>
</protein>
<dbReference type="Gene3D" id="1.20.1270.180">
    <property type="match status" value="1"/>
</dbReference>
<dbReference type="Pfam" id="PF07007">
    <property type="entry name" value="LprI"/>
    <property type="match status" value="1"/>
</dbReference>